<dbReference type="EMBL" id="AP024238">
    <property type="protein sequence ID" value="BCO28144.1"/>
    <property type="molecule type" value="Genomic_DNA"/>
</dbReference>
<name>A0ABN6DB23_9BURK</name>
<protein>
    <submittedName>
        <fullName evidence="1">Uncharacterized protein</fullName>
    </submittedName>
</protein>
<organism evidence="1 2">
    <name type="scientific">Rhodoferax lithotrophicus</name>
    <dbReference type="NCBI Taxonomy" id="2798804"/>
    <lineage>
        <taxon>Bacteria</taxon>
        <taxon>Pseudomonadati</taxon>
        <taxon>Pseudomonadota</taxon>
        <taxon>Betaproteobacteria</taxon>
        <taxon>Burkholderiales</taxon>
        <taxon>Comamonadaceae</taxon>
        <taxon>Rhodoferax</taxon>
    </lineage>
</organism>
<dbReference type="Proteomes" id="UP000824366">
    <property type="component" value="Chromosome"/>
</dbReference>
<keyword evidence="2" id="KW-1185">Reference proteome</keyword>
<sequence>MIFDRHGKNAADCCIGFSTGGPINISCVRFDNDFTGDHWVITGGVSS</sequence>
<reference evidence="1 2" key="1">
    <citation type="journal article" date="2021" name="Microbiol. Spectr.">
        <title>A Single Bacterium Capable of Oxidation and Reduction of Iron at Circumneutral pH.</title>
        <authorList>
            <person name="Kato S."/>
            <person name="Ohkuma M."/>
        </authorList>
    </citation>
    <scope>NUCLEOTIDE SEQUENCE [LARGE SCALE GENOMIC DNA]</scope>
    <source>
        <strain evidence="1 2">MIZ03</strain>
    </source>
</reference>
<proteinExistence type="predicted"/>
<accession>A0ABN6DB23</accession>
<evidence type="ECO:0000313" key="1">
    <source>
        <dbReference type="EMBL" id="BCO28144.1"/>
    </source>
</evidence>
<gene>
    <name evidence="1" type="ORF">MIZ03_3041</name>
</gene>
<evidence type="ECO:0000313" key="2">
    <source>
        <dbReference type="Proteomes" id="UP000824366"/>
    </source>
</evidence>